<feature type="signal peptide" evidence="2">
    <location>
        <begin position="1"/>
        <end position="20"/>
    </location>
</feature>
<dbReference type="RefSeq" id="WP_210653743.1">
    <property type="nucleotide sequence ID" value="NZ_JAGKQQ010000001.1"/>
</dbReference>
<accession>A0ABS5BS44</accession>
<reference evidence="3 4" key="1">
    <citation type="submission" date="2021-04" db="EMBL/GenBank/DDBJ databases">
        <authorList>
            <person name="Ivanova A."/>
        </authorList>
    </citation>
    <scope>NUCLEOTIDE SEQUENCE [LARGE SCALE GENOMIC DNA]</scope>
    <source>
        <strain evidence="3 4">G18</strain>
    </source>
</reference>
<evidence type="ECO:0000256" key="2">
    <source>
        <dbReference type="SAM" id="SignalP"/>
    </source>
</evidence>
<evidence type="ECO:0000313" key="4">
    <source>
        <dbReference type="Proteomes" id="UP000676565"/>
    </source>
</evidence>
<organism evidence="3 4">
    <name type="scientific">Gemmata palustris</name>
    <dbReference type="NCBI Taxonomy" id="2822762"/>
    <lineage>
        <taxon>Bacteria</taxon>
        <taxon>Pseudomonadati</taxon>
        <taxon>Planctomycetota</taxon>
        <taxon>Planctomycetia</taxon>
        <taxon>Gemmatales</taxon>
        <taxon>Gemmataceae</taxon>
        <taxon>Gemmata</taxon>
    </lineage>
</organism>
<comment type="caution">
    <text evidence="3">The sequence shown here is derived from an EMBL/GenBank/DDBJ whole genome shotgun (WGS) entry which is preliminary data.</text>
</comment>
<dbReference type="Proteomes" id="UP000676565">
    <property type="component" value="Unassembled WGS sequence"/>
</dbReference>
<keyword evidence="4" id="KW-1185">Reference proteome</keyword>
<protein>
    <submittedName>
        <fullName evidence="3">Uncharacterized protein</fullName>
    </submittedName>
</protein>
<evidence type="ECO:0000256" key="1">
    <source>
        <dbReference type="SAM" id="MobiDB-lite"/>
    </source>
</evidence>
<feature type="chain" id="PRO_5046543941" evidence="2">
    <location>
        <begin position="21"/>
        <end position="173"/>
    </location>
</feature>
<dbReference type="EMBL" id="JAGKQQ010000001">
    <property type="protein sequence ID" value="MBP3955678.1"/>
    <property type="molecule type" value="Genomic_DNA"/>
</dbReference>
<sequence length="173" mass="18872">MTRLFITLFVFVTLVALAPAAPVPPAQKPALYYPTSVGAKWVYEWGGSDRTEQVTAVDEKDGKTVVTIGVLVGEKTRPYRKILVSEKGVFFGTIGLEETKFPYPMLKLPAKAGDRWDWEVTEGGRKVVCIVGAVEEVEVPTGKFHTVRFESETPVGGPGPRKRHGGSPPTWAG</sequence>
<feature type="region of interest" description="Disordered" evidence="1">
    <location>
        <begin position="149"/>
        <end position="173"/>
    </location>
</feature>
<gene>
    <name evidence="3" type="ORF">J8F10_10335</name>
</gene>
<keyword evidence="2" id="KW-0732">Signal</keyword>
<evidence type="ECO:0000313" key="3">
    <source>
        <dbReference type="EMBL" id="MBP3955678.1"/>
    </source>
</evidence>
<name>A0ABS5BS44_9BACT</name>
<proteinExistence type="predicted"/>